<organism evidence="10 11">
    <name type="scientific">Marinobacter segnicrescens</name>
    <dbReference type="NCBI Taxonomy" id="430453"/>
    <lineage>
        <taxon>Bacteria</taxon>
        <taxon>Pseudomonadati</taxon>
        <taxon>Pseudomonadota</taxon>
        <taxon>Gammaproteobacteria</taxon>
        <taxon>Pseudomonadales</taxon>
        <taxon>Marinobacteraceae</taxon>
        <taxon>Marinobacter</taxon>
    </lineage>
</organism>
<dbReference type="NCBIfam" id="TIGR02433">
    <property type="entry name" value="lysidine_TilS_C"/>
    <property type="match status" value="1"/>
</dbReference>
<dbReference type="OrthoDB" id="9807403at2"/>
<dbReference type="Pfam" id="PF09179">
    <property type="entry name" value="TilS"/>
    <property type="match status" value="1"/>
</dbReference>
<dbReference type="SUPFAM" id="SSF82829">
    <property type="entry name" value="MesJ substrate recognition domain-like"/>
    <property type="match status" value="1"/>
</dbReference>
<evidence type="ECO:0000256" key="2">
    <source>
        <dbReference type="ARBA" id="ARBA00022490"/>
    </source>
</evidence>
<dbReference type="PANTHER" id="PTHR43033">
    <property type="entry name" value="TRNA(ILE)-LYSIDINE SYNTHASE-RELATED"/>
    <property type="match status" value="1"/>
</dbReference>
<evidence type="ECO:0000313" key="11">
    <source>
        <dbReference type="Proteomes" id="UP000198762"/>
    </source>
</evidence>
<dbReference type="PANTHER" id="PTHR43033:SF1">
    <property type="entry name" value="TRNA(ILE)-LYSIDINE SYNTHASE-RELATED"/>
    <property type="match status" value="1"/>
</dbReference>
<keyword evidence="5 8" id="KW-0547">Nucleotide-binding</keyword>
<protein>
    <recommendedName>
        <fullName evidence="8">tRNA(Ile)-lysidine synthase</fullName>
        <ecNumber evidence="8">6.3.4.19</ecNumber>
    </recommendedName>
    <alternativeName>
        <fullName evidence="8">tRNA(Ile)-2-lysyl-cytidine synthase</fullName>
    </alternativeName>
    <alternativeName>
        <fullName evidence="8">tRNA(Ile)-lysidine synthetase</fullName>
    </alternativeName>
</protein>
<keyword evidence="4 8" id="KW-0819">tRNA processing</keyword>
<dbReference type="Gene3D" id="1.20.59.20">
    <property type="match status" value="1"/>
</dbReference>
<dbReference type="HAMAP" id="MF_01161">
    <property type="entry name" value="tRNA_Ile_lys_synt"/>
    <property type="match status" value="1"/>
</dbReference>
<keyword evidence="2 8" id="KW-0963">Cytoplasm</keyword>
<dbReference type="CDD" id="cd01992">
    <property type="entry name" value="TilS_N"/>
    <property type="match status" value="1"/>
</dbReference>
<gene>
    <name evidence="8" type="primary">tilS</name>
    <name evidence="10" type="ORF">SAMN04487962_101290</name>
</gene>
<dbReference type="InterPro" id="IPR014729">
    <property type="entry name" value="Rossmann-like_a/b/a_fold"/>
</dbReference>
<evidence type="ECO:0000256" key="3">
    <source>
        <dbReference type="ARBA" id="ARBA00022598"/>
    </source>
</evidence>
<dbReference type="SUPFAM" id="SSF52402">
    <property type="entry name" value="Adenine nucleotide alpha hydrolases-like"/>
    <property type="match status" value="1"/>
</dbReference>
<sequence>MTPGGNHRPETFFPELLAPFQALTVTGHIRVALSGGLDSMVLLHLAHQVFGHCANGLSAIHVNHQLQPAAAGFEAASVETCQALGIPLEVVPVRIRAAGSVETSARDARYQVFADRLGPGDVLLMAHHGDDQVETLLFRFLRGTGVRGLGGIPAERPLGEGRLVRPLLGADRELLRRQAQAAGIGWQEDPTNAATDVDRNFLRHRIIPLLSARWPGLGARLAATARACREAQELADLLARSHFEQLADGPHRIRLEGFGELPLSARRNLLQWWLGDSLDRTLSDRELDGLVLAAADAMPEIPVGPFALRRFQGHIYRVTRYPDPVAGDQFLEPGRTIRDGDYTVSLKGEAGSGVSLLLTHRRGGERLRERAGGPSRPLKKWLQERSVPPWERDRLPLVFRRDELVAVGDLWQLPQKEHTTEAGWQLDIRREEGIVCDRK</sequence>
<keyword evidence="11" id="KW-1185">Reference proteome</keyword>
<dbReference type="STRING" id="430453.SAMN04487962_101290"/>
<feature type="binding site" evidence="8">
    <location>
        <begin position="34"/>
        <end position="39"/>
    </location>
    <ligand>
        <name>ATP</name>
        <dbReference type="ChEBI" id="CHEBI:30616"/>
    </ligand>
</feature>
<dbReference type="Pfam" id="PF01171">
    <property type="entry name" value="ATP_bind_3"/>
    <property type="match status" value="1"/>
</dbReference>
<dbReference type="GO" id="GO:0032267">
    <property type="term" value="F:tRNA(Ile)-lysidine synthase activity"/>
    <property type="evidence" value="ECO:0007669"/>
    <property type="project" value="UniProtKB-EC"/>
</dbReference>
<dbReference type="Gene3D" id="3.40.50.620">
    <property type="entry name" value="HUPs"/>
    <property type="match status" value="1"/>
</dbReference>
<keyword evidence="3 8" id="KW-0436">Ligase</keyword>
<accession>A0A1H9YQM2</accession>
<proteinExistence type="inferred from homology"/>
<evidence type="ECO:0000256" key="5">
    <source>
        <dbReference type="ARBA" id="ARBA00022741"/>
    </source>
</evidence>
<dbReference type="GO" id="GO:0005737">
    <property type="term" value="C:cytoplasm"/>
    <property type="evidence" value="ECO:0007669"/>
    <property type="project" value="UniProtKB-SubCell"/>
</dbReference>
<evidence type="ECO:0000256" key="7">
    <source>
        <dbReference type="ARBA" id="ARBA00048539"/>
    </source>
</evidence>
<dbReference type="InterPro" id="IPR012796">
    <property type="entry name" value="Lysidine-tRNA-synth_C"/>
</dbReference>
<evidence type="ECO:0000256" key="8">
    <source>
        <dbReference type="HAMAP-Rule" id="MF_01161"/>
    </source>
</evidence>
<comment type="subcellular location">
    <subcellularLocation>
        <location evidence="1 8">Cytoplasm</location>
    </subcellularLocation>
</comment>
<evidence type="ECO:0000256" key="4">
    <source>
        <dbReference type="ARBA" id="ARBA00022694"/>
    </source>
</evidence>
<dbReference type="SMART" id="SM00977">
    <property type="entry name" value="TilS_C"/>
    <property type="match status" value="1"/>
</dbReference>
<comment type="function">
    <text evidence="8">Ligates lysine onto the cytidine present at position 34 of the AUA codon-specific tRNA(Ile) that contains the anticodon CAU, in an ATP-dependent manner. Cytidine is converted to lysidine, thus changing the amino acid specificity of the tRNA from methionine to isoleucine.</text>
</comment>
<dbReference type="InterPro" id="IPR011063">
    <property type="entry name" value="TilS/TtcA_N"/>
</dbReference>
<evidence type="ECO:0000256" key="6">
    <source>
        <dbReference type="ARBA" id="ARBA00022840"/>
    </source>
</evidence>
<evidence type="ECO:0000313" key="10">
    <source>
        <dbReference type="EMBL" id="SES71403.1"/>
    </source>
</evidence>
<dbReference type="Proteomes" id="UP000198762">
    <property type="component" value="Unassembled WGS sequence"/>
</dbReference>
<dbReference type="EMBL" id="FOHZ01000001">
    <property type="protein sequence ID" value="SES71403.1"/>
    <property type="molecule type" value="Genomic_DNA"/>
</dbReference>
<dbReference type="GO" id="GO:0006400">
    <property type="term" value="P:tRNA modification"/>
    <property type="evidence" value="ECO:0007669"/>
    <property type="project" value="UniProtKB-UniRule"/>
</dbReference>
<reference evidence="11" key="1">
    <citation type="submission" date="2016-10" db="EMBL/GenBank/DDBJ databases">
        <authorList>
            <person name="Varghese N."/>
            <person name="Submissions S."/>
        </authorList>
    </citation>
    <scope>NUCLEOTIDE SEQUENCE [LARGE SCALE GENOMIC DNA]</scope>
    <source>
        <strain evidence="11">CGMCC 1.6489</strain>
    </source>
</reference>
<dbReference type="NCBIfam" id="TIGR02432">
    <property type="entry name" value="lysidine_TilS_N"/>
    <property type="match status" value="1"/>
</dbReference>
<dbReference type="EC" id="6.3.4.19" evidence="8"/>
<dbReference type="Pfam" id="PF11734">
    <property type="entry name" value="TilS_C"/>
    <property type="match status" value="1"/>
</dbReference>
<dbReference type="InterPro" id="IPR015262">
    <property type="entry name" value="tRNA_Ile_lys_synt_subst-bd"/>
</dbReference>
<comment type="domain">
    <text evidence="8">The N-terminal region contains the highly conserved SGGXDS motif, predicted to be a P-loop motif involved in ATP binding.</text>
</comment>
<keyword evidence="6 8" id="KW-0067">ATP-binding</keyword>
<dbReference type="InterPro" id="IPR012094">
    <property type="entry name" value="tRNA_Ile_lys_synt"/>
</dbReference>
<dbReference type="RefSeq" id="WP_091848436.1">
    <property type="nucleotide sequence ID" value="NZ_FOHZ01000001.1"/>
</dbReference>
<evidence type="ECO:0000256" key="1">
    <source>
        <dbReference type="ARBA" id="ARBA00004496"/>
    </source>
</evidence>
<comment type="catalytic activity">
    <reaction evidence="7 8">
        <text>cytidine(34) in tRNA(Ile2) + L-lysine + ATP = lysidine(34) in tRNA(Ile2) + AMP + diphosphate + H(+)</text>
        <dbReference type="Rhea" id="RHEA:43744"/>
        <dbReference type="Rhea" id="RHEA-COMP:10625"/>
        <dbReference type="Rhea" id="RHEA-COMP:10670"/>
        <dbReference type="ChEBI" id="CHEBI:15378"/>
        <dbReference type="ChEBI" id="CHEBI:30616"/>
        <dbReference type="ChEBI" id="CHEBI:32551"/>
        <dbReference type="ChEBI" id="CHEBI:33019"/>
        <dbReference type="ChEBI" id="CHEBI:82748"/>
        <dbReference type="ChEBI" id="CHEBI:83665"/>
        <dbReference type="ChEBI" id="CHEBI:456215"/>
        <dbReference type="EC" id="6.3.4.19"/>
    </reaction>
</comment>
<dbReference type="SUPFAM" id="SSF56037">
    <property type="entry name" value="PheT/TilS domain"/>
    <property type="match status" value="1"/>
</dbReference>
<comment type="similarity">
    <text evidence="8">Belongs to the tRNA(Ile)-lysidine synthase family.</text>
</comment>
<dbReference type="GO" id="GO:0005524">
    <property type="term" value="F:ATP binding"/>
    <property type="evidence" value="ECO:0007669"/>
    <property type="project" value="UniProtKB-UniRule"/>
</dbReference>
<feature type="domain" description="Lysidine-tRNA(Ile) synthetase C-terminal" evidence="9">
    <location>
        <begin position="356"/>
        <end position="428"/>
    </location>
</feature>
<dbReference type="AlphaFoldDB" id="A0A1H9YQM2"/>
<dbReference type="InterPro" id="IPR012795">
    <property type="entry name" value="tRNA_Ile_lys_synt_N"/>
</dbReference>
<name>A0A1H9YQM2_9GAMM</name>
<evidence type="ECO:0000259" key="9">
    <source>
        <dbReference type="SMART" id="SM00977"/>
    </source>
</evidence>